<feature type="non-terminal residue" evidence="1">
    <location>
        <position position="1"/>
    </location>
</feature>
<feature type="non-terminal residue" evidence="1">
    <location>
        <position position="127"/>
    </location>
</feature>
<organism evidence="1 2">
    <name type="scientific">Prorocentrum cordatum</name>
    <dbReference type="NCBI Taxonomy" id="2364126"/>
    <lineage>
        <taxon>Eukaryota</taxon>
        <taxon>Sar</taxon>
        <taxon>Alveolata</taxon>
        <taxon>Dinophyceae</taxon>
        <taxon>Prorocentrales</taxon>
        <taxon>Prorocentraceae</taxon>
        <taxon>Prorocentrum</taxon>
    </lineage>
</organism>
<gene>
    <name evidence="1" type="ORF">PCOR1329_LOCUS78696</name>
</gene>
<keyword evidence="2" id="KW-1185">Reference proteome</keyword>
<sequence>DYLLKFKQRYQEADSKAGLSLNAVGLNYLLFESGGLPARRIVDIKLQLNGDFNISSDMYNMASRIAKQEMATGSRHHHGHYRAFEDLELNDDDYSLTCYHDQDDHDDYIDFVFDEDTDLHYREYMTE</sequence>
<name>A0ABN9XPR7_9DINO</name>
<accession>A0ABN9XPR7</accession>
<dbReference type="Proteomes" id="UP001189429">
    <property type="component" value="Unassembled WGS sequence"/>
</dbReference>
<reference evidence="1" key="1">
    <citation type="submission" date="2023-10" db="EMBL/GenBank/DDBJ databases">
        <authorList>
            <person name="Chen Y."/>
            <person name="Shah S."/>
            <person name="Dougan E. K."/>
            <person name="Thang M."/>
            <person name="Chan C."/>
        </authorList>
    </citation>
    <scope>NUCLEOTIDE SEQUENCE [LARGE SCALE GENOMIC DNA]</scope>
</reference>
<evidence type="ECO:0000313" key="2">
    <source>
        <dbReference type="Proteomes" id="UP001189429"/>
    </source>
</evidence>
<protein>
    <submittedName>
        <fullName evidence="1">Uncharacterized protein</fullName>
    </submittedName>
</protein>
<evidence type="ECO:0000313" key="1">
    <source>
        <dbReference type="EMBL" id="CAK0901906.1"/>
    </source>
</evidence>
<proteinExistence type="predicted"/>
<comment type="caution">
    <text evidence="1">The sequence shown here is derived from an EMBL/GenBank/DDBJ whole genome shotgun (WGS) entry which is preliminary data.</text>
</comment>
<dbReference type="EMBL" id="CAUYUJ010020996">
    <property type="protein sequence ID" value="CAK0901906.1"/>
    <property type="molecule type" value="Genomic_DNA"/>
</dbReference>